<comment type="similarity">
    <text evidence="2">Belongs to the kinesin light chain family.</text>
</comment>
<keyword evidence="3" id="KW-0963">Cytoplasm</keyword>
<proteinExistence type="inferred from homology"/>
<dbReference type="HOGENOM" id="CLU_000288_125_8_5"/>
<keyword evidence="6 10" id="KW-0802">TPR repeat</keyword>
<keyword evidence="7" id="KW-0175">Coiled coil</keyword>
<dbReference type="Pfam" id="PF13374">
    <property type="entry name" value="TPR_10"/>
    <property type="match status" value="2"/>
</dbReference>
<dbReference type="STRING" id="342108.amb3409"/>
<dbReference type="GO" id="GO:0007018">
    <property type="term" value="P:microtubule-based movement"/>
    <property type="evidence" value="ECO:0007669"/>
    <property type="project" value="TreeGrafter"/>
</dbReference>
<dbReference type="InterPro" id="IPR035897">
    <property type="entry name" value="Toll_tir_struct_dom_sf"/>
</dbReference>
<evidence type="ECO:0000256" key="1">
    <source>
        <dbReference type="ARBA" id="ARBA00004245"/>
    </source>
</evidence>
<dbReference type="GO" id="GO:0019894">
    <property type="term" value="F:kinesin binding"/>
    <property type="evidence" value="ECO:0007669"/>
    <property type="project" value="TreeGrafter"/>
</dbReference>
<dbReference type="InterPro" id="IPR002151">
    <property type="entry name" value="Kinesin_light"/>
</dbReference>
<keyword evidence="4" id="KW-0493">Microtubule</keyword>
<reference evidence="12 13" key="1">
    <citation type="journal article" date="2005" name="DNA Res.">
        <title>Complete genome sequence of the facultative anaerobic magnetotactic bacterium Magnetospirillum sp. strain AMB-1.</title>
        <authorList>
            <person name="Matsunaga T."/>
            <person name="Okamura Y."/>
            <person name="Fukuda Y."/>
            <person name="Wahyudi A.T."/>
            <person name="Murase Y."/>
            <person name="Takeyama H."/>
        </authorList>
    </citation>
    <scope>NUCLEOTIDE SEQUENCE [LARGE SCALE GENOMIC DNA]</scope>
    <source>
        <strain evidence="13">ATCC 700264 / AMB-1</strain>
    </source>
</reference>
<dbReference type="GO" id="GO:0005874">
    <property type="term" value="C:microtubule"/>
    <property type="evidence" value="ECO:0007669"/>
    <property type="project" value="UniProtKB-KW"/>
</dbReference>
<dbReference type="SUPFAM" id="SSF48452">
    <property type="entry name" value="TPR-like"/>
    <property type="match status" value="1"/>
</dbReference>
<feature type="domain" description="TIR" evidence="11">
    <location>
        <begin position="30"/>
        <end position="161"/>
    </location>
</feature>
<dbReference type="Gene3D" id="3.40.50.10140">
    <property type="entry name" value="Toll/interleukin-1 receptor homology (TIR) domain"/>
    <property type="match status" value="1"/>
</dbReference>
<dbReference type="Gene3D" id="1.25.40.10">
    <property type="entry name" value="Tetratricopeptide repeat domain"/>
    <property type="match status" value="2"/>
</dbReference>
<dbReference type="GO" id="GO:0007165">
    <property type="term" value="P:signal transduction"/>
    <property type="evidence" value="ECO:0007669"/>
    <property type="project" value="InterPro"/>
</dbReference>
<dbReference type="GO" id="GO:0005871">
    <property type="term" value="C:kinesin complex"/>
    <property type="evidence" value="ECO:0007669"/>
    <property type="project" value="InterPro"/>
</dbReference>
<evidence type="ECO:0000256" key="3">
    <source>
        <dbReference type="ARBA" id="ARBA00022490"/>
    </source>
</evidence>
<feature type="repeat" description="TPR" evidence="10">
    <location>
        <begin position="689"/>
        <end position="722"/>
    </location>
</feature>
<evidence type="ECO:0000256" key="5">
    <source>
        <dbReference type="ARBA" id="ARBA00022737"/>
    </source>
</evidence>
<evidence type="ECO:0000256" key="7">
    <source>
        <dbReference type="ARBA" id="ARBA00023054"/>
    </source>
</evidence>
<comment type="subcellular location">
    <subcellularLocation>
        <location evidence="1">Cytoplasm</location>
        <location evidence="1">Cytoskeleton</location>
    </subcellularLocation>
</comment>
<keyword evidence="5" id="KW-0677">Repeat</keyword>
<name>Q2W1R2_PARM1</name>
<evidence type="ECO:0000256" key="9">
    <source>
        <dbReference type="ARBA" id="ARBA00023212"/>
    </source>
</evidence>
<organism evidence="12 13">
    <name type="scientific">Paramagnetospirillum magneticum (strain ATCC 700264 / AMB-1)</name>
    <name type="common">Magnetospirillum magneticum</name>
    <dbReference type="NCBI Taxonomy" id="342108"/>
    <lineage>
        <taxon>Bacteria</taxon>
        <taxon>Pseudomonadati</taxon>
        <taxon>Pseudomonadota</taxon>
        <taxon>Alphaproteobacteria</taxon>
        <taxon>Rhodospirillales</taxon>
        <taxon>Magnetospirillaceae</taxon>
        <taxon>Paramagnetospirillum</taxon>
    </lineage>
</organism>
<dbReference type="Pfam" id="PF13676">
    <property type="entry name" value="TIR_2"/>
    <property type="match status" value="1"/>
</dbReference>
<dbReference type="Gene3D" id="3.40.50.300">
    <property type="entry name" value="P-loop containing nucleotide triphosphate hydrolases"/>
    <property type="match status" value="1"/>
</dbReference>
<dbReference type="PANTHER" id="PTHR45783:SF3">
    <property type="entry name" value="KINESIN LIGHT CHAIN"/>
    <property type="match status" value="1"/>
</dbReference>
<evidence type="ECO:0000256" key="8">
    <source>
        <dbReference type="ARBA" id="ARBA00023175"/>
    </source>
</evidence>
<evidence type="ECO:0000259" key="11">
    <source>
        <dbReference type="PROSITE" id="PS50104"/>
    </source>
</evidence>
<evidence type="ECO:0000256" key="2">
    <source>
        <dbReference type="ARBA" id="ARBA00009622"/>
    </source>
</evidence>
<evidence type="ECO:0000313" key="13">
    <source>
        <dbReference type="Proteomes" id="UP000007058"/>
    </source>
</evidence>
<evidence type="ECO:0000313" key="12">
    <source>
        <dbReference type="EMBL" id="BAE52213.1"/>
    </source>
</evidence>
<dbReference type="InterPro" id="IPR019734">
    <property type="entry name" value="TPR_rpt"/>
</dbReference>
<sequence>MRRDSSLRASPFPCQPQTPCYTWWQWAEGHMADFFISYTYTDLEWARWVDFVLREAGYDTVIQEYDFRGNFITEMDKAVDECDYTLALLSPKYRASVNCQREWSAALAADPDKPQGKLLPLRVVEMEVTGLLGPIIWHDLATAPNDRDAERRLFEAIKGKVRPSTRPAFPGRGRNIPAFPGGRPAISNLGPRNPHFVGRVQLLERLDRQLKEGAVALTALAGLGGIISNLGPRNPHFVGRVQLLERLDRQLKEGAVALTALAGLGGIGKSQTAQHYAHSRTGLEIVWWLRAERLETMLGDLAELARRLGVAPEGHDLQQRARAALDELARRDSWLLVYDNAEDEDSVRDWLPQGGGAVIITSRESHWGRIPLLEVDKLARAESVELLLDLSGDTDTAAAAALAHDLDDLPLALEQAAAFAKVAGWTLARYGEEFTQAHARLLQQGKPVDYPATVATTWDISVRRVEEHNPAAAQLLTLCAFLAADDIPLDLLRPAAHRLPSPLAEVLADPVDTAQAVAELARQSLVKAKHGMLSLHRLVQLVQRNRLSEDECRDWTARAFSAVYLVYEFKENDLTTWEAAGLLLPHAEAVAGRAETAEVEWRATSWLLDKAGECLIKDGLYERAIDLRRRALSLAETKLPADDPPVATLLNNLAIAHYHAEQWAEALPLLRRALAIYEAQYGPDRHEVAATLGNLAMVYLKLGDLPEAHKLTEQALTIGEAHFGLDHPTVAVRLGNFANSLDDMGKPAEAEPLQRRALEILIAHFGEVHPLVAGSRHNLAMTLTDLGRLEEAREMMGKALSIRQTLLAADHPLTILARGLLAEIDARIARRGGASS</sequence>
<dbReference type="SUPFAM" id="SSF52200">
    <property type="entry name" value="Toll/Interleukin receptor TIR domain"/>
    <property type="match status" value="1"/>
</dbReference>
<dbReference type="SUPFAM" id="SSF52540">
    <property type="entry name" value="P-loop containing nucleoside triphosphate hydrolases"/>
    <property type="match status" value="1"/>
</dbReference>
<dbReference type="InterPro" id="IPR027417">
    <property type="entry name" value="P-loop_NTPase"/>
</dbReference>
<dbReference type="KEGG" id="mag:amb3409"/>
<dbReference type="InterPro" id="IPR056681">
    <property type="entry name" value="DUF7779"/>
</dbReference>
<dbReference type="AlphaFoldDB" id="Q2W1R2"/>
<dbReference type="Pfam" id="PF25000">
    <property type="entry name" value="DUF7779"/>
    <property type="match status" value="1"/>
</dbReference>
<dbReference type="Proteomes" id="UP000007058">
    <property type="component" value="Chromosome"/>
</dbReference>
<evidence type="ECO:0000256" key="6">
    <source>
        <dbReference type="ARBA" id="ARBA00022803"/>
    </source>
</evidence>
<dbReference type="EMBL" id="AP007255">
    <property type="protein sequence ID" value="BAE52213.1"/>
    <property type="molecule type" value="Genomic_DNA"/>
</dbReference>
<keyword evidence="9" id="KW-0206">Cytoskeleton</keyword>
<dbReference type="InterPro" id="IPR000157">
    <property type="entry name" value="TIR_dom"/>
</dbReference>
<dbReference type="PROSITE" id="PS50005">
    <property type="entry name" value="TPR"/>
    <property type="match status" value="1"/>
</dbReference>
<dbReference type="GO" id="GO:0005737">
    <property type="term" value="C:cytoplasm"/>
    <property type="evidence" value="ECO:0007669"/>
    <property type="project" value="TreeGrafter"/>
</dbReference>
<dbReference type="SMART" id="SM00028">
    <property type="entry name" value="TPR"/>
    <property type="match status" value="5"/>
</dbReference>
<dbReference type="PANTHER" id="PTHR45783">
    <property type="entry name" value="KINESIN LIGHT CHAIN"/>
    <property type="match status" value="1"/>
</dbReference>
<keyword evidence="8" id="KW-0505">Motor protein</keyword>
<dbReference type="InterPro" id="IPR011990">
    <property type="entry name" value="TPR-like_helical_dom_sf"/>
</dbReference>
<keyword evidence="13" id="KW-1185">Reference proteome</keyword>
<evidence type="ECO:0000256" key="10">
    <source>
        <dbReference type="PROSITE-ProRule" id="PRU00339"/>
    </source>
</evidence>
<accession>Q2W1R2</accession>
<protein>
    <submittedName>
        <fullName evidence="12">FOG: TPR repeat</fullName>
    </submittedName>
</protein>
<dbReference type="PROSITE" id="PS50104">
    <property type="entry name" value="TIR"/>
    <property type="match status" value="1"/>
</dbReference>
<gene>
    <name evidence="12" type="ordered locus">amb3409</name>
</gene>
<dbReference type="Pfam" id="PF13424">
    <property type="entry name" value="TPR_12"/>
    <property type="match status" value="1"/>
</dbReference>
<evidence type="ECO:0000256" key="4">
    <source>
        <dbReference type="ARBA" id="ARBA00022701"/>
    </source>
</evidence>